<comment type="caution">
    <text evidence="2">The sequence shown here is derived from an EMBL/GenBank/DDBJ whole genome shotgun (WGS) entry which is preliminary data.</text>
</comment>
<dbReference type="Gene3D" id="2.10.70.10">
    <property type="entry name" value="Complement Module, domain 1"/>
    <property type="match status" value="2"/>
</dbReference>
<dbReference type="SUPFAM" id="SSF57603">
    <property type="entry name" value="FnI-like domain"/>
    <property type="match status" value="2"/>
</dbReference>
<protein>
    <recommendedName>
        <fullName evidence="1">Pacifastin domain-containing protein</fullName>
    </recommendedName>
</protein>
<dbReference type="Proteomes" id="UP001217089">
    <property type="component" value="Unassembled WGS sequence"/>
</dbReference>
<sequence>MAGQSWTASDGCNTCYCSAHAGGALCTEMACVTTKPLVDVKPVATCLYNKVTYVAGDKYMATDGCNTCVCGSNGMTSCTKVFCQRGSCDYNGKRFYVGEMFDAKDGCNTCHCVTQGHVACTEMYCIPFMNF</sequence>
<evidence type="ECO:0000313" key="2">
    <source>
        <dbReference type="EMBL" id="KAJ8314122.1"/>
    </source>
</evidence>
<gene>
    <name evidence="2" type="ORF">KUTeg_008683</name>
</gene>
<evidence type="ECO:0000259" key="1">
    <source>
        <dbReference type="Pfam" id="PF05375"/>
    </source>
</evidence>
<reference evidence="2 3" key="1">
    <citation type="submission" date="2022-12" db="EMBL/GenBank/DDBJ databases">
        <title>Chromosome-level genome of Tegillarca granosa.</title>
        <authorList>
            <person name="Kim J."/>
        </authorList>
    </citation>
    <scope>NUCLEOTIDE SEQUENCE [LARGE SCALE GENOMIC DNA]</scope>
    <source>
        <strain evidence="2">Teg-2019</strain>
        <tissue evidence="2">Adductor muscle</tissue>
    </source>
</reference>
<proteinExistence type="predicted"/>
<keyword evidence="3" id="KW-1185">Reference proteome</keyword>
<feature type="domain" description="Pacifastin" evidence="1">
    <location>
        <begin position="104"/>
        <end position="127"/>
    </location>
</feature>
<evidence type="ECO:0000313" key="3">
    <source>
        <dbReference type="Proteomes" id="UP001217089"/>
    </source>
</evidence>
<dbReference type="InterPro" id="IPR008037">
    <property type="entry name" value="Pacifastin_dom"/>
</dbReference>
<name>A0ABQ9F9U6_TEGGR</name>
<feature type="domain" description="Pacifastin" evidence="1">
    <location>
        <begin position="3"/>
        <end position="35"/>
    </location>
</feature>
<dbReference type="Pfam" id="PF05375">
    <property type="entry name" value="Pacifastin_I"/>
    <property type="match status" value="2"/>
</dbReference>
<organism evidence="2 3">
    <name type="scientific">Tegillarca granosa</name>
    <name type="common">Malaysian cockle</name>
    <name type="synonym">Anadara granosa</name>
    <dbReference type="NCBI Taxonomy" id="220873"/>
    <lineage>
        <taxon>Eukaryota</taxon>
        <taxon>Metazoa</taxon>
        <taxon>Spiralia</taxon>
        <taxon>Lophotrochozoa</taxon>
        <taxon>Mollusca</taxon>
        <taxon>Bivalvia</taxon>
        <taxon>Autobranchia</taxon>
        <taxon>Pteriomorphia</taxon>
        <taxon>Arcoida</taxon>
        <taxon>Arcoidea</taxon>
        <taxon>Arcidae</taxon>
        <taxon>Tegillarca</taxon>
    </lineage>
</organism>
<accession>A0ABQ9F9U6</accession>
<dbReference type="EMBL" id="JARBDR010000342">
    <property type="protein sequence ID" value="KAJ8314122.1"/>
    <property type="molecule type" value="Genomic_DNA"/>
</dbReference>